<keyword evidence="4" id="KW-1185">Reference proteome</keyword>
<organism evidence="3 4">
    <name type="scientific">Kineothrix sedimenti</name>
    <dbReference type="NCBI Taxonomy" id="3123317"/>
    <lineage>
        <taxon>Bacteria</taxon>
        <taxon>Bacillati</taxon>
        <taxon>Bacillota</taxon>
        <taxon>Clostridia</taxon>
        <taxon>Lachnospirales</taxon>
        <taxon>Lachnospiraceae</taxon>
        <taxon>Kineothrix</taxon>
    </lineage>
</organism>
<accession>A0ABZ3EWR2</accession>
<dbReference type="RefSeq" id="WP_342758265.1">
    <property type="nucleotide sequence ID" value="NZ_CP146256.1"/>
</dbReference>
<keyword evidence="2" id="KW-0812">Transmembrane</keyword>
<keyword evidence="2" id="KW-0472">Membrane</keyword>
<feature type="coiled-coil region" evidence="1">
    <location>
        <begin position="29"/>
        <end position="116"/>
    </location>
</feature>
<name>A0ABZ3EWR2_9FIRM</name>
<dbReference type="EMBL" id="CP146256">
    <property type="protein sequence ID" value="XAH74681.1"/>
    <property type="molecule type" value="Genomic_DNA"/>
</dbReference>
<evidence type="ECO:0000256" key="1">
    <source>
        <dbReference type="SAM" id="Coils"/>
    </source>
</evidence>
<keyword evidence="2" id="KW-1133">Transmembrane helix</keyword>
<dbReference type="Proteomes" id="UP001451571">
    <property type="component" value="Chromosome"/>
</dbReference>
<protein>
    <submittedName>
        <fullName evidence="3">Uncharacterized protein</fullName>
    </submittedName>
</protein>
<sequence>MDNFMDKIAQKLSSQEAIRANSAADAAQMEKLQAQVEEYDACMKEMRKLNLKNIENEQKIKELLGNSIEQLNKLFDENSLRLKMLTEECIAKIQAAKGEEEKKADAEESLMEIKETAAANMAKLEELFKESDDFVHKENVKVYRNVQAVVVEELEKQTKALMDSETKSVNENKKKDKSVLAIGIIILVVSLANMGLLIAHILGVL</sequence>
<evidence type="ECO:0000256" key="2">
    <source>
        <dbReference type="SAM" id="Phobius"/>
    </source>
</evidence>
<feature type="transmembrane region" description="Helical" evidence="2">
    <location>
        <begin position="179"/>
        <end position="202"/>
    </location>
</feature>
<reference evidence="3 4" key="1">
    <citation type="submission" date="2024-02" db="EMBL/GenBank/DDBJ databases">
        <title>Bacterial strain from lacustrine sediment.</title>
        <authorList>
            <person name="Petit C."/>
            <person name="Fadhlaoui K."/>
        </authorList>
    </citation>
    <scope>NUCLEOTIDE SEQUENCE [LARGE SCALE GENOMIC DNA]</scope>
    <source>
        <strain evidence="3 4">IPX-CK</strain>
    </source>
</reference>
<evidence type="ECO:0000313" key="3">
    <source>
        <dbReference type="EMBL" id="XAH74681.1"/>
    </source>
</evidence>
<proteinExistence type="predicted"/>
<gene>
    <name evidence="3" type="ORF">V6984_02640</name>
</gene>
<evidence type="ECO:0000313" key="4">
    <source>
        <dbReference type="Proteomes" id="UP001451571"/>
    </source>
</evidence>
<keyword evidence="1" id="KW-0175">Coiled coil</keyword>